<dbReference type="EMBL" id="CAIT01000006">
    <property type="protein sequence ID" value="CCH53831.1"/>
    <property type="molecule type" value="Genomic_DNA"/>
</dbReference>
<keyword evidence="3" id="KW-1185">Reference proteome</keyword>
<gene>
    <name evidence="2" type="ORF">BN8_02960</name>
</gene>
<dbReference type="RefSeq" id="WP_009282411.1">
    <property type="nucleotide sequence ID" value="NZ_CAIT01000006.1"/>
</dbReference>
<proteinExistence type="predicted"/>
<feature type="signal peptide" evidence="1">
    <location>
        <begin position="1"/>
        <end position="22"/>
    </location>
</feature>
<accession>I2GIV6</accession>
<reference evidence="2 3" key="1">
    <citation type="journal article" date="2012" name="J. Bacteriol.">
        <title>Genome Sequence of the Filamentous Bacterium Fibrisoma limi BUZ 3T.</title>
        <authorList>
            <person name="Filippini M."/>
            <person name="Qi W."/>
            <person name="Jaenicke S."/>
            <person name="Goesmann A."/>
            <person name="Smits T.H."/>
            <person name="Bagheri H.C."/>
        </authorList>
    </citation>
    <scope>NUCLEOTIDE SEQUENCE [LARGE SCALE GENOMIC DNA]</scope>
    <source>
        <strain evidence="3">BUZ 3T</strain>
    </source>
</reference>
<protein>
    <submittedName>
        <fullName evidence="2">Uncharacterized protein</fullName>
    </submittedName>
</protein>
<dbReference type="STRING" id="1185876.BN8_02960"/>
<dbReference type="AlphaFoldDB" id="I2GIV6"/>
<dbReference type="eggNOG" id="ENOG5033KMZ">
    <property type="taxonomic scope" value="Bacteria"/>
</dbReference>
<dbReference type="Proteomes" id="UP000009309">
    <property type="component" value="Unassembled WGS sequence"/>
</dbReference>
<sequence length="219" mass="24104">MKKHPILLALLLVAGVQAGASAQATSDQIATGHTASLSTPETLDNNGVYLSADDFIHGKLTDAFAQNTSGEHLWTDVPTSAVRVVTPLVTEKFPASKTWGFRKQGTDYRIVDGLTFEIVNRDDILMYRIVNPDPNRFTYNALYYFSRYADSDLFPINKRNLEMVYSDHPAFVHALKTTNQLLYKNDNESIGGGLALYLLRQGDLSAHATIAAPSVPSIN</sequence>
<evidence type="ECO:0000313" key="2">
    <source>
        <dbReference type="EMBL" id="CCH53831.1"/>
    </source>
</evidence>
<evidence type="ECO:0000313" key="3">
    <source>
        <dbReference type="Proteomes" id="UP000009309"/>
    </source>
</evidence>
<dbReference type="OrthoDB" id="946740at2"/>
<organism evidence="2 3">
    <name type="scientific">Fibrisoma limi BUZ 3</name>
    <dbReference type="NCBI Taxonomy" id="1185876"/>
    <lineage>
        <taxon>Bacteria</taxon>
        <taxon>Pseudomonadati</taxon>
        <taxon>Bacteroidota</taxon>
        <taxon>Cytophagia</taxon>
        <taxon>Cytophagales</taxon>
        <taxon>Spirosomataceae</taxon>
        <taxon>Fibrisoma</taxon>
    </lineage>
</organism>
<name>I2GIV6_9BACT</name>
<comment type="caution">
    <text evidence="2">The sequence shown here is derived from an EMBL/GenBank/DDBJ whole genome shotgun (WGS) entry which is preliminary data.</text>
</comment>
<feature type="chain" id="PRO_5003659602" evidence="1">
    <location>
        <begin position="23"/>
        <end position="219"/>
    </location>
</feature>
<keyword evidence="1" id="KW-0732">Signal</keyword>
<evidence type="ECO:0000256" key="1">
    <source>
        <dbReference type="SAM" id="SignalP"/>
    </source>
</evidence>